<comment type="caution">
    <text evidence="1">The sequence shown here is derived from an EMBL/GenBank/DDBJ whole genome shotgun (WGS) entry which is preliminary data.</text>
</comment>
<dbReference type="EMBL" id="VSSQ01007776">
    <property type="protein sequence ID" value="MPM36940.1"/>
    <property type="molecule type" value="Genomic_DNA"/>
</dbReference>
<proteinExistence type="predicted"/>
<protein>
    <submittedName>
        <fullName evidence="1">Uncharacterized protein</fullName>
    </submittedName>
</protein>
<accession>A0A644Z7U3</accession>
<sequence>MMFGVNFCFEWRAANDVTKKLYLIFVVKV</sequence>
<evidence type="ECO:0000313" key="1">
    <source>
        <dbReference type="EMBL" id="MPM36940.1"/>
    </source>
</evidence>
<name>A0A644Z7U3_9ZZZZ</name>
<dbReference type="AlphaFoldDB" id="A0A644Z7U3"/>
<reference evidence="1" key="1">
    <citation type="submission" date="2019-08" db="EMBL/GenBank/DDBJ databases">
        <authorList>
            <person name="Kucharzyk K."/>
            <person name="Murdoch R.W."/>
            <person name="Higgins S."/>
            <person name="Loffler F."/>
        </authorList>
    </citation>
    <scope>NUCLEOTIDE SEQUENCE</scope>
</reference>
<organism evidence="1">
    <name type="scientific">bioreactor metagenome</name>
    <dbReference type="NCBI Taxonomy" id="1076179"/>
    <lineage>
        <taxon>unclassified sequences</taxon>
        <taxon>metagenomes</taxon>
        <taxon>ecological metagenomes</taxon>
    </lineage>
</organism>
<gene>
    <name evidence="1" type="ORF">SDC9_83544</name>
</gene>